<evidence type="ECO:0000256" key="8">
    <source>
        <dbReference type="ARBA" id="ARBA00022741"/>
    </source>
</evidence>
<dbReference type="SUPFAM" id="SSF64182">
    <property type="entry name" value="DHH phosphoesterases"/>
    <property type="match status" value="1"/>
</dbReference>
<dbReference type="GO" id="GO:0000166">
    <property type="term" value="F:nucleotide binding"/>
    <property type="evidence" value="ECO:0007669"/>
    <property type="project" value="UniProtKB-KW"/>
</dbReference>
<dbReference type="Gene3D" id="1.10.3090.10">
    <property type="entry name" value="cca-adding enzyme, domain 2"/>
    <property type="match status" value="1"/>
</dbReference>
<evidence type="ECO:0000256" key="10">
    <source>
        <dbReference type="ARBA" id="ARBA00022884"/>
    </source>
</evidence>
<name>A0A4R8MC37_9BACT</name>
<dbReference type="Gene3D" id="3.30.460.10">
    <property type="entry name" value="Beta Polymerase, domain 2"/>
    <property type="match status" value="1"/>
</dbReference>
<dbReference type="SUPFAM" id="SSF81891">
    <property type="entry name" value="Poly A polymerase C-terminal region-like"/>
    <property type="match status" value="1"/>
</dbReference>
<dbReference type="GO" id="GO:0016779">
    <property type="term" value="F:nucleotidyltransferase activity"/>
    <property type="evidence" value="ECO:0007669"/>
    <property type="project" value="UniProtKB-KW"/>
</dbReference>
<dbReference type="CDD" id="cd04595">
    <property type="entry name" value="CBS_pair_DHH_polyA_Pol_assoc"/>
    <property type="match status" value="1"/>
</dbReference>
<keyword evidence="5" id="KW-0819">tRNA processing</keyword>
<keyword evidence="10 12" id="KW-0694">RNA-binding</keyword>
<evidence type="ECO:0000313" key="15">
    <source>
        <dbReference type="Proteomes" id="UP000295066"/>
    </source>
</evidence>
<dbReference type="OrthoDB" id="9805698at2"/>
<dbReference type="Pfam" id="PF00571">
    <property type="entry name" value="CBS"/>
    <property type="match status" value="2"/>
</dbReference>
<dbReference type="PANTHER" id="PTHR47788">
    <property type="entry name" value="POLYA POLYMERASE"/>
    <property type="match status" value="1"/>
</dbReference>
<dbReference type="InterPro" id="IPR038763">
    <property type="entry name" value="DHH_sf"/>
</dbReference>
<evidence type="ECO:0000256" key="4">
    <source>
        <dbReference type="ARBA" id="ARBA00022679"/>
    </source>
</evidence>
<dbReference type="GO" id="GO:0046872">
    <property type="term" value="F:metal ion binding"/>
    <property type="evidence" value="ECO:0007669"/>
    <property type="project" value="UniProtKB-KW"/>
</dbReference>
<keyword evidence="7" id="KW-0479">Metal-binding</keyword>
<dbReference type="AlphaFoldDB" id="A0A4R8MC37"/>
<accession>A0A4R8MC37</accession>
<dbReference type="Pfam" id="PF01368">
    <property type="entry name" value="DHH"/>
    <property type="match status" value="1"/>
</dbReference>
<organism evidence="14 15">
    <name type="scientific">Aminivibrio pyruvatiphilus</name>
    <dbReference type="NCBI Taxonomy" id="1005740"/>
    <lineage>
        <taxon>Bacteria</taxon>
        <taxon>Thermotogati</taxon>
        <taxon>Synergistota</taxon>
        <taxon>Synergistia</taxon>
        <taxon>Synergistales</taxon>
        <taxon>Aminobacteriaceae</taxon>
        <taxon>Aminivibrio</taxon>
    </lineage>
</organism>
<keyword evidence="15" id="KW-1185">Reference proteome</keyword>
<dbReference type="InterPro" id="IPR002646">
    <property type="entry name" value="PolA_pol_head_dom"/>
</dbReference>
<dbReference type="SMART" id="SM00116">
    <property type="entry name" value="CBS"/>
    <property type="match status" value="2"/>
</dbReference>
<evidence type="ECO:0000256" key="6">
    <source>
        <dbReference type="ARBA" id="ARBA00022695"/>
    </source>
</evidence>
<dbReference type="InterPro" id="IPR032828">
    <property type="entry name" value="PolyA_RNA-bd"/>
</dbReference>
<dbReference type="InterPro" id="IPR001667">
    <property type="entry name" value="DDH_dom"/>
</dbReference>
<gene>
    <name evidence="14" type="ORF">C8D99_10482</name>
</gene>
<evidence type="ECO:0000259" key="13">
    <source>
        <dbReference type="PROSITE" id="PS51371"/>
    </source>
</evidence>
<dbReference type="InterPro" id="IPR043519">
    <property type="entry name" value="NT_sf"/>
</dbReference>
<evidence type="ECO:0000256" key="7">
    <source>
        <dbReference type="ARBA" id="ARBA00022723"/>
    </source>
</evidence>
<keyword evidence="11" id="KW-0129">CBS domain</keyword>
<reference evidence="14 15" key="1">
    <citation type="submission" date="2019-03" db="EMBL/GenBank/DDBJ databases">
        <title>Genomic Encyclopedia of Type Strains, Phase IV (KMG-IV): sequencing the most valuable type-strain genomes for metagenomic binning, comparative biology and taxonomic classification.</title>
        <authorList>
            <person name="Goeker M."/>
        </authorList>
    </citation>
    <scope>NUCLEOTIDE SEQUENCE [LARGE SCALE GENOMIC DNA]</scope>
    <source>
        <strain evidence="14 15">DSM 25964</strain>
    </source>
</reference>
<dbReference type="Pfam" id="PF01743">
    <property type="entry name" value="PolyA_pol"/>
    <property type="match status" value="1"/>
</dbReference>
<evidence type="ECO:0000256" key="1">
    <source>
        <dbReference type="ARBA" id="ARBA00001946"/>
    </source>
</evidence>
<dbReference type="PROSITE" id="PS51371">
    <property type="entry name" value="CBS"/>
    <property type="match status" value="2"/>
</dbReference>
<dbReference type="GO" id="GO:0008033">
    <property type="term" value="P:tRNA processing"/>
    <property type="evidence" value="ECO:0007669"/>
    <property type="project" value="UniProtKB-KW"/>
</dbReference>
<comment type="cofactor">
    <cofactor evidence="1">
        <name>Mg(2+)</name>
        <dbReference type="ChEBI" id="CHEBI:18420"/>
    </cofactor>
</comment>
<keyword evidence="6" id="KW-0548">Nucleotidyltransferase</keyword>
<dbReference type="SUPFAM" id="SSF54631">
    <property type="entry name" value="CBS-domain pair"/>
    <property type="match status" value="1"/>
</dbReference>
<proteinExistence type="inferred from homology"/>
<sequence>MKVITSHMGNDFDSLASMVAAQKLYPGARLCLAGSASRTVREFLKKHGNRWSVATPKKIKFDEITMLVVVDARSRSRIGPFASLLGKKNIPVHVYDHHPPSSDDIDAEFIAIEPVGATTTLLVEILLERRIPISSCEATLFATGIYEDTGGLTFSGTTPRDFAAVARMKELGADLTSIPTFIEMTFSAPERKILDSLIENGWVRFINGAKAVFSAVSSPGYVDGLSLFVHRLRDYFDADIAIAAVRMDTRTYLIGRSHDDILDMAAFLSPLGGGGHPQAASVTLHNAKPLPLVKEMELRLSEAVKPSLTAGDIMTSPVMVIPPDSSVDDAYRIMIRYGHSALPVVKGKAILGLITRKDLDKAHLHGFGKTLIREFMTEGVISISREASVHEAHRLFVTHSIGRLPVTDGNRIAGIITRTDLVKALYPLSLPREERSGAPELPWTEDVSWLLEKSLAPESICLLRTLGERAEKLGMRAYIVGGIVRDLFLGRDNLDLDIVVEGDAPRFLKSWEKDGLRVSVHERYKTGTVVFPGGKKVDVATARREFYEFPVAQPKVFTDSLKHDLYRRDFTVNAMAVSINQSTWGVLVDFFGGRRDLGKKILKVLHNLSFVEDPTRVLRGIRLEQRLGLALEDNTLRLLRSCVRGGLLVRLSGFRLRSELELSFRERFPYPAAKRMEELGVWEVLFPGLRLGETGRRTFRRLGAFLGRISRDFPDFRGRQWLAFFSALLMESPENIRLAAIDRLNLPESERGIVVKCLSELGAVEHELGGRSGPSNSQIYAFLRDADPAACLFWSAATGRWRVRRRILLYLTRLHRTSSLLKGRDLIELGYGATPRIGAILEKLKILRLDGILENRDDEVRYVRYNFPL</sequence>
<feature type="domain" description="CBS" evidence="13">
    <location>
        <begin position="314"/>
        <end position="370"/>
    </location>
</feature>
<dbReference type="InterPro" id="IPR052390">
    <property type="entry name" value="tRNA_nt/polyA_polymerase"/>
</dbReference>
<dbReference type="Gene3D" id="3.10.310.30">
    <property type="match status" value="1"/>
</dbReference>
<dbReference type="EMBL" id="SORI01000004">
    <property type="protein sequence ID" value="TDY61842.1"/>
    <property type="molecule type" value="Genomic_DNA"/>
</dbReference>
<dbReference type="PANTHER" id="PTHR47788:SF1">
    <property type="entry name" value="A-ADDING TRNA NUCLEOTIDYLTRANSFERASE"/>
    <property type="match status" value="1"/>
</dbReference>
<evidence type="ECO:0000256" key="9">
    <source>
        <dbReference type="ARBA" id="ARBA00022842"/>
    </source>
</evidence>
<keyword evidence="8" id="KW-0547">Nucleotide-binding</keyword>
<feature type="domain" description="CBS" evidence="13">
    <location>
        <begin position="376"/>
        <end position="434"/>
    </location>
</feature>
<evidence type="ECO:0000256" key="2">
    <source>
        <dbReference type="ARBA" id="ARBA00007265"/>
    </source>
</evidence>
<dbReference type="Pfam" id="PF12627">
    <property type="entry name" value="PolyA_pol_RNAbd"/>
    <property type="match status" value="1"/>
</dbReference>
<dbReference type="Gene3D" id="3.10.580.10">
    <property type="entry name" value="CBS-domain"/>
    <property type="match status" value="1"/>
</dbReference>
<dbReference type="RefSeq" id="WP_133956871.1">
    <property type="nucleotide sequence ID" value="NZ_SORI01000004.1"/>
</dbReference>
<comment type="similarity">
    <text evidence="2 12">Belongs to the tRNA nucleotidyltransferase/poly(A) polymerase family.</text>
</comment>
<dbReference type="Proteomes" id="UP000295066">
    <property type="component" value="Unassembled WGS sequence"/>
</dbReference>
<dbReference type="InterPro" id="IPR046342">
    <property type="entry name" value="CBS_dom_sf"/>
</dbReference>
<dbReference type="Gene3D" id="3.90.1640.10">
    <property type="entry name" value="inorganic pyrophosphatase (n-terminal core)"/>
    <property type="match status" value="1"/>
</dbReference>
<dbReference type="InterPro" id="IPR000644">
    <property type="entry name" value="CBS_dom"/>
</dbReference>
<keyword evidence="4 12" id="KW-0808">Transferase</keyword>
<evidence type="ECO:0000256" key="11">
    <source>
        <dbReference type="PROSITE-ProRule" id="PRU00703"/>
    </source>
</evidence>
<evidence type="ECO:0000256" key="5">
    <source>
        <dbReference type="ARBA" id="ARBA00022694"/>
    </source>
</evidence>
<evidence type="ECO:0000256" key="3">
    <source>
        <dbReference type="ARBA" id="ARBA00022555"/>
    </source>
</evidence>
<protein>
    <submittedName>
        <fullName evidence="14">tRNA nucleotidyltransferase (CCA-adding enzyme)</fullName>
    </submittedName>
</protein>
<evidence type="ECO:0000313" key="14">
    <source>
        <dbReference type="EMBL" id="TDY61842.1"/>
    </source>
</evidence>
<comment type="caution">
    <text evidence="14">The sequence shown here is derived from an EMBL/GenBank/DDBJ whole genome shotgun (WGS) entry which is preliminary data.</text>
</comment>
<keyword evidence="3" id="KW-0820">tRNA-binding</keyword>
<dbReference type="CDD" id="cd05398">
    <property type="entry name" value="NT_ClassII-CCAase"/>
    <property type="match status" value="1"/>
</dbReference>
<evidence type="ECO:0000256" key="12">
    <source>
        <dbReference type="RuleBase" id="RU003953"/>
    </source>
</evidence>
<dbReference type="GO" id="GO:0000049">
    <property type="term" value="F:tRNA binding"/>
    <property type="evidence" value="ECO:0007669"/>
    <property type="project" value="UniProtKB-KW"/>
</dbReference>
<keyword evidence="9" id="KW-0460">Magnesium</keyword>
<dbReference type="SUPFAM" id="SSF81301">
    <property type="entry name" value="Nucleotidyltransferase"/>
    <property type="match status" value="1"/>
</dbReference>